<dbReference type="HOGENOM" id="CLU_876602_0_0_12"/>
<dbReference type="EMBL" id="JH597773">
    <property type="protein sequence ID" value="EHQ05693.1"/>
    <property type="molecule type" value="Genomic_DNA"/>
</dbReference>
<dbReference type="Pfam" id="PF08239">
    <property type="entry name" value="SH3_3"/>
    <property type="match status" value="1"/>
</dbReference>
<feature type="signal peptide" evidence="1">
    <location>
        <begin position="1"/>
        <end position="20"/>
    </location>
</feature>
<organism evidence="3 4">
    <name type="scientific">Leptonema illini DSM 21528</name>
    <dbReference type="NCBI Taxonomy" id="929563"/>
    <lineage>
        <taxon>Bacteria</taxon>
        <taxon>Pseudomonadati</taxon>
        <taxon>Spirochaetota</taxon>
        <taxon>Spirochaetia</taxon>
        <taxon>Leptospirales</taxon>
        <taxon>Leptospiraceae</taxon>
        <taxon>Leptonema</taxon>
    </lineage>
</organism>
<evidence type="ECO:0000259" key="2">
    <source>
        <dbReference type="PROSITE" id="PS51781"/>
    </source>
</evidence>
<keyword evidence="4" id="KW-1185">Reference proteome</keyword>
<gene>
    <name evidence="3" type="ORF">Lepil_0993</name>
</gene>
<protein>
    <submittedName>
        <fullName evidence="3">SH3 type 3 domain protein</fullName>
    </submittedName>
</protein>
<proteinExistence type="predicted"/>
<dbReference type="PROSITE" id="PS51781">
    <property type="entry name" value="SH3B"/>
    <property type="match status" value="1"/>
</dbReference>
<dbReference type="Gene3D" id="2.30.30.40">
    <property type="entry name" value="SH3 Domains"/>
    <property type="match status" value="1"/>
</dbReference>
<reference evidence="3 4" key="1">
    <citation type="submission" date="2011-10" db="EMBL/GenBank/DDBJ databases">
        <title>The Improved High-Quality Draft genome of Leptonema illini DSM 21528.</title>
        <authorList>
            <consortium name="US DOE Joint Genome Institute (JGI-PGF)"/>
            <person name="Lucas S."/>
            <person name="Copeland A."/>
            <person name="Lapidus A."/>
            <person name="Glavina del Rio T."/>
            <person name="Dalin E."/>
            <person name="Tice H."/>
            <person name="Bruce D."/>
            <person name="Goodwin L."/>
            <person name="Pitluck S."/>
            <person name="Peters L."/>
            <person name="Mikhailova N."/>
            <person name="Held B."/>
            <person name="Kyrpides N."/>
            <person name="Mavromatis K."/>
            <person name="Ivanova N."/>
            <person name="Markowitz V."/>
            <person name="Cheng J.-F."/>
            <person name="Hugenholtz P."/>
            <person name="Woyke T."/>
            <person name="Wu D."/>
            <person name="Gronow S."/>
            <person name="Wellnitz S."/>
            <person name="Brambilla E.-M."/>
            <person name="Klenk H.-P."/>
            <person name="Eisen J.A."/>
        </authorList>
    </citation>
    <scope>NUCLEOTIDE SEQUENCE [LARGE SCALE GENOMIC DNA]</scope>
    <source>
        <strain evidence="3 4">DSM 21528</strain>
    </source>
</reference>
<keyword evidence="1" id="KW-0732">Signal</keyword>
<dbReference type="STRING" id="183.GCA_002009735_01765"/>
<evidence type="ECO:0000313" key="4">
    <source>
        <dbReference type="Proteomes" id="UP000005737"/>
    </source>
</evidence>
<evidence type="ECO:0000256" key="1">
    <source>
        <dbReference type="SAM" id="SignalP"/>
    </source>
</evidence>
<dbReference type="PROSITE" id="PS51257">
    <property type="entry name" value="PROKAR_LIPOPROTEIN"/>
    <property type="match status" value="1"/>
</dbReference>
<dbReference type="AlphaFoldDB" id="H2CFM8"/>
<feature type="chain" id="PRO_5003560364" evidence="1">
    <location>
        <begin position="21"/>
        <end position="317"/>
    </location>
</feature>
<dbReference type="Proteomes" id="UP000005737">
    <property type="component" value="Unassembled WGS sequence"/>
</dbReference>
<dbReference type="SMART" id="SM00287">
    <property type="entry name" value="SH3b"/>
    <property type="match status" value="1"/>
</dbReference>
<sequence length="317" mass="34264">MKMKKIGVLVLLAVMIAACSKGGNDATKSESVMYVDAGAGLRMRSSADTGAAVILTIPNGSQVAVLEIAEPQIEISGKTGRWTKVKYQGKEGWVFGGFLSQAKRGRDLAGSTFVETETAESCTPRTFAATTLIFEAGFRVKGVKDVGDAHGNFRSEVSGTYDVNDSEESVVVAWVQKETQEGDVGYPIGPKKTSQMNESETFSFCECDGFEALCGRYARYIGRKPVDGIDKSTLIGRKFVCDTDSNVSLTFISETKVRISSNECEGYMETLGDYSVAGSAIHLGPSTQESRFKLSKGTLIPEQEFISCGQCRNSIFR</sequence>
<accession>H2CFM8</accession>
<feature type="domain" description="SH3b" evidence="2">
    <location>
        <begin position="27"/>
        <end position="103"/>
    </location>
</feature>
<name>H2CFM8_9LEPT</name>
<evidence type="ECO:0000313" key="3">
    <source>
        <dbReference type="EMBL" id="EHQ05693.1"/>
    </source>
</evidence>
<dbReference type="RefSeq" id="WP_002770579.1">
    <property type="nucleotide sequence ID" value="NZ_JH597773.1"/>
</dbReference>
<dbReference type="InterPro" id="IPR003646">
    <property type="entry name" value="SH3-like_bac-type"/>
</dbReference>